<proteinExistence type="predicted"/>
<dbReference type="EMBL" id="SPVG01000178">
    <property type="protein sequence ID" value="TFW18863.1"/>
    <property type="molecule type" value="Genomic_DNA"/>
</dbReference>
<dbReference type="AlphaFoldDB" id="A0A4Y9SDI6"/>
<reference evidence="1 2" key="1">
    <citation type="submission" date="2019-03" db="EMBL/GenBank/DDBJ databases">
        <title>Draft Genome Sequence of Duganella callidus sp. nov., a Novel Duganella Species Isolated from Cultivated Soil.</title>
        <authorList>
            <person name="Raths R."/>
            <person name="Peta V."/>
            <person name="Bucking H."/>
        </authorList>
    </citation>
    <scope>NUCLEOTIDE SEQUENCE [LARGE SCALE GENOMIC DNA]</scope>
    <source>
        <strain evidence="1 2">DN04</strain>
    </source>
</reference>
<evidence type="ECO:0000313" key="2">
    <source>
        <dbReference type="Proteomes" id="UP000297729"/>
    </source>
</evidence>
<gene>
    <name evidence="1" type="ORF">E4L98_17195</name>
</gene>
<protein>
    <submittedName>
        <fullName evidence="1">Uncharacterized protein</fullName>
    </submittedName>
</protein>
<sequence>MQTNQYFQNFENIATLIVKASRFPQFRDIKWRADTIALTVGYQNIAAIAYQIDKSIGQKFHELSTESAQNAPLRRSDFSEAMWLKEVIRDGAKFETSEGIVLNASQLFAIWSLKILDDAAMFIHLMSDPNDVDLEDDSHCIQDKLDTNEQDLRCALIVSELLSSAMQTICQAESLLSESELNALLDKYHRRGFDAAVREEAYRRADEHEKIVERCKAGAAAKWKRHPLTALRAEATELCVELLEKWRANPSLYRGDSAFAEDMFNKIPTDSDGEPVYAFDTLLKRLLPKWKRQLS</sequence>
<dbReference type="Proteomes" id="UP000297729">
    <property type="component" value="Unassembled WGS sequence"/>
</dbReference>
<organism evidence="1 2">
    <name type="scientific">Duganella callida</name>
    <dbReference type="NCBI Taxonomy" id="2561932"/>
    <lineage>
        <taxon>Bacteria</taxon>
        <taxon>Pseudomonadati</taxon>
        <taxon>Pseudomonadota</taxon>
        <taxon>Betaproteobacteria</taxon>
        <taxon>Burkholderiales</taxon>
        <taxon>Oxalobacteraceae</taxon>
        <taxon>Telluria group</taxon>
        <taxon>Duganella</taxon>
    </lineage>
</organism>
<evidence type="ECO:0000313" key="1">
    <source>
        <dbReference type="EMBL" id="TFW18863.1"/>
    </source>
</evidence>
<keyword evidence="2" id="KW-1185">Reference proteome</keyword>
<name>A0A4Y9SDI6_9BURK</name>
<comment type="caution">
    <text evidence="1">The sequence shown here is derived from an EMBL/GenBank/DDBJ whole genome shotgun (WGS) entry which is preliminary data.</text>
</comment>
<dbReference type="RefSeq" id="WP_135202773.1">
    <property type="nucleotide sequence ID" value="NZ_SPVG01000178.1"/>
</dbReference>
<accession>A0A4Y9SDI6</accession>